<reference evidence="2" key="2">
    <citation type="journal article" date="2008" name="Nucleic Acids Res.">
        <title>The rice annotation project database (RAP-DB): 2008 update.</title>
        <authorList>
            <consortium name="The rice annotation project (RAP)"/>
        </authorList>
    </citation>
    <scope>GENOME REANNOTATION</scope>
    <source>
        <strain evidence="2">cv. Nipponbare</strain>
    </source>
</reference>
<evidence type="ECO:0000313" key="1">
    <source>
        <dbReference type="EMBL" id="BAD08076.1"/>
    </source>
</evidence>
<dbReference type="Proteomes" id="UP000000763">
    <property type="component" value="Chromosome 2"/>
</dbReference>
<name>Q6YVI9_ORYSJ</name>
<protein>
    <submittedName>
        <fullName evidence="1">Uncharacterized protein</fullName>
    </submittedName>
</protein>
<gene>
    <name evidence="1" type="primary">P0724B10.26</name>
</gene>
<dbReference type="AlphaFoldDB" id="Q6YVI9"/>
<reference evidence="2" key="1">
    <citation type="journal article" date="2005" name="Nature">
        <title>The map-based sequence of the rice genome.</title>
        <authorList>
            <consortium name="International rice genome sequencing project (IRGSP)"/>
            <person name="Matsumoto T."/>
            <person name="Wu J."/>
            <person name="Kanamori H."/>
            <person name="Katayose Y."/>
            <person name="Fujisawa M."/>
            <person name="Namiki N."/>
            <person name="Mizuno H."/>
            <person name="Yamamoto K."/>
            <person name="Antonio B.A."/>
            <person name="Baba T."/>
            <person name="Sakata K."/>
            <person name="Nagamura Y."/>
            <person name="Aoki H."/>
            <person name="Arikawa K."/>
            <person name="Arita K."/>
            <person name="Bito T."/>
            <person name="Chiden Y."/>
            <person name="Fujitsuka N."/>
            <person name="Fukunaka R."/>
            <person name="Hamada M."/>
            <person name="Harada C."/>
            <person name="Hayashi A."/>
            <person name="Hijishita S."/>
            <person name="Honda M."/>
            <person name="Hosokawa S."/>
            <person name="Ichikawa Y."/>
            <person name="Idonuma A."/>
            <person name="Iijima M."/>
            <person name="Ikeda M."/>
            <person name="Ikeno M."/>
            <person name="Ito K."/>
            <person name="Ito S."/>
            <person name="Ito T."/>
            <person name="Ito Y."/>
            <person name="Ito Y."/>
            <person name="Iwabuchi A."/>
            <person name="Kamiya K."/>
            <person name="Karasawa W."/>
            <person name="Kurita K."/>
            <person name="Katagiri S."/>
            <person name="Kikuta A."/>
            <person name="Kobayashi H."/>
            <person name="Kobayashi N."/>
            <person name="Machita K."/>
            <person name="Maehara T."/>
            <person name="Masukawa M."/>
            <person name="Mizubayashi T."/>
            <person name="Mukai Y."/>
            <person name="Nagasaki H."/>
            <person name="Nagata Y."/>
            <person name="Naito S."/>
            <person name="Nakashima M."/>
            <person name="Nakama Y."/>
            <person name="Nakamichi Y."/>
            <person name="Nakamura M."/>
            <person name="Meguro A."/>
            <person name="Negishi M."/>
            <person name="Ohta I."/>
            <person name="Ohta T."/>
            <person name="Okamoto M."/>
            <person name="Ono N."/>
            <person name="Saji S."/>
            <person name="Sakaguchi M."/>
            <person name="Sakai K."/>
            <person name="Shibata M."/>
            <person name="Shimokawa T."/>
            <person name="Song J."/>
            <person name="Takazaki Y."/>
            <person name="Terasawa K."/>
            <person name="Tsugane M."/>
            <person name="Tsuji K."/>
            <person name="Ueda S."/>
            <person name="Waki K."/>
            <person name="Yamagata H."/>
            <person name="Yamamoto M."/>
            <person name="Yamamoto S."/>
            <person name="Yamane H."/>
            <person name="Yoshiki S."/>
            <person name="Yoshihara R."/>
            <person name="Yukawa K."/>
            <person name="Zhong H."/>
            <person name="Yano M."/>
            <person name="Yuan Q."/>
            <person name="Ouyang S."/>
            <person name="Liu J."/>
            <person name="Jones K.M."/>
            <person name="Gansberger K."/>
            <person name="Moffat K."/>
            <person name="Hill J."/>
            <person name="Bera J."/>
            <person name="Fadrosh D."/>
            <person name="Jin S."/>
            <person name="Johri S."/>
            <person name="Kim M."/>
            <person name="Overton L."/>
            <person name="Reardon M."/>
            <person name="Tsitrin T."/>
            <person name="Vuong H."/>
            <person name="Weaver B."/>
            <person name="Ciecko A."/>
            <person name="Tallon L."/>
            <person name="Jackson J."/>
            <person name="Pai G."/>
            <person name="Aken S.V."/>
            <person name="Utterback T."/>
            <person name="Reidmuller S."/>
            <person name="Feldblyum T."/>
            <person name="Hsiao J."/>
            <person name="Zismann V."/>
            <person name="Iobst S."/>
            <person name="de Vazeille A.R."/>
            <person name="Buell C.R."/>
            <person name="Ying K."/>
            <person name="Li Y."/>
            <person name="Lu T."/>
            <person name="Huang Y."/>
            <person name="Zhao Q."/>
            <person name="Feng Q."/>
            <person name="Zhang L."/>
            <person name="Zhu J."/>
            <person name="Weng Q."/>
            <person name="Mu J."/>
            <person name="Lu Y."/>
            <person name="Fan D."/>
            <person name="Liu Y."/>
            <person name="Guan J."/>
            <person name="Zhang Y."/>
            <person name="Yu S."/>
            <person name="Liu X."/>
            <person name="Zhang Y."/>
            <person name="Hong G."/>
            <person name="Han B."/>
            <person name="Choisne N."/>
            <person name="Demange N."/>
            <person name="Orjeda G."/>
            <person name="Samain S."/>
            <person name="Cattolico L."/>
            <person name="Pelletier E."/>
            <person name="Couloux A."/>
            <person name="Segurens B."/>
            <person name="Wincker P."/>
            <person name="D'Hont A."/>
            <person name="Scarpelli C."/>
            <person name="Weissenbach J."/>
            <person name="Salanoubat M."/>
            <person name="Quetier F."/>
            <person name="Yu Y."/>
            <person name="Kim H.R."/>
            <person name="Rambo T."/>
            <person name="Currie J."/>
            <person name="Collura K."/>
            <person name="Luo M."/>
            <person name="Yang T."/>
            <person name="Ammiraju J.S.S."/>
            <person name="Engler F."/>
            <person name="Soderlund C."/>
            <person name="Wing R.A."/>
            <person name="Palmer L.E."/>
            <person name="de la Bastide M."/>
            <person name="Spiegel L."/>
            <person name="Nascimento L."/>
            <person name="Zutavern T."/>
            <person name="O'Shaughnessy A."/>
            <person name="Dike S."/>
            <person name="Dedhia N."/>
            <person name="Preston R."/>
            <person name="Balija V."/>
            <person name="McCombie W.R."/>
            <person name="Chow T."/>
            <person name="Chen H."/>
            <person name="Chung M."/>
            <person name="Chen C."/>
            <person name="Shaw J."/>
            <person name="Wu H."/>
            <person name="Hsiao K."/>
            <person name="Chao Y."/>
            <person name="Chu M."/>
            <person name="Cheng C."/>
            <person name="Hour A."/>
            <person name="Lee P."/>
            <person name="Lin S."/>
            <person name="Lin Y."/>
            <person name="Liou J."/>
            <person name="Liu S."/>
            <person name="Hsing Y."/>
            <person name="Raghuvanshi S."/>
            <person name="Mohanty A."/>
            <person name="Bharti A.K."/>
            <person name="Gaur A."/>
            <person name="Gupta V."/>
            <person name="Kumar D."/>
            <person name="Ravi V."/>
            <person name="Vij S."/>
            <person name="Kapur A."/>
            <person name="Khurana P."/>
            <person name="Khurana P."/>
            <person name="Khurana J.P."/>
            <person name="Tyagi A.K."/>
            <person name="Gaikwad K."/>
            <person name="Singh A."/>
            <person name="Dalal V."/>
            <person name="Srivastava S."/>
            <person name="Dixit A."/>
            <person name="Pal A.K."/>
            <person name="Ghazi I.A."/>
            <person name="Yadav M."/>
            <person name="Pandit A."/>
            <person name="Bhargava A."/>
            <person name="Sureshbabu K."/>
            <person name="Batra K."/>
            <person name="Sharma T.R."/>
            <person name="Mohapatra T."/>
            <person name="Singh N.K."/>
            <person name="Messing J."/>
            <person name="Nelson A.B."/>
            <person name="Fuks G."/>
            <person name="Kavchok S."/>
            <person name="Keizer G."/>
            <person name="Linton E."/>
            <person name="Llaca V."/>
            <person name="Song R."/>
            <person name="Tanyolac B."/>
            <person name="Young S."/>
            <person name="Ho-Il K."/>
            <person name="Hahn J.H."/>
            <person name="Sangsakoo G."/>
            <person name="Vanavichit A."/>
            <person name="de Mattos Luiz.A.T."/>
            <person name="Zimmer P.D."/>
            <person name="Malone G."/>
            <person name="Dellagostin O."/>
            <person name="de Oliveira A.C."/>
            <person name="Bevan M."/>
            <person name="Bancroft I."/>
            <person name="Minx P."/>
            <person name="Cordum H."/>
            <person name="Wilson R."/>
            <person name="Cheng Z."/>
            <person name="Jin W."/>
            <person name="Jiang J."/>
            <person name="Leong S.A."/>
            <person name="Iwama H."/>
            <person name="Gojobori T."/>
            <person name="Itoh T."/>
            <person name="Niimura Y."/>
            <person name="Fujii Y."/>
            <person name="Habara T."/>
            <person name="Sakai H."/>
            <person name="Sato Y."/>
            <person name="Wilson G."/>
            <person name="Kumar K."/>
            <person name="McCouch S."/>
            <person name="Juretic N."/>
            <person name="Hoen D."/>
            <person name="Wright S."/>
            <person name="Bruskiewich R."/>
            <person name="Bureau T."/>
            <person name="Miyao A."/>
            <person name="Hirochika H."/>
            <person name="Nishikawa T."/>
            <person name="Kadowaki K."/>
            <person name="Sugiura M."/>
            <person name="Burr B."/>
            <person name="Sasaki T."/>
        </authorList>
    </citation>
    <scope>NUCLEOTIDE SEQUENCE [LARGE SCALE GENOMIC DNA]</scope>
    <source>
        <strain evidence="2">cv. Nipponbare</strain>
    </source>
</reference>
<organism evidence="1 2">
    <name type="scientific">Oryza sativa subsp. japonica</name>
    <name type="common">Rice</name>
    <dbReference type="NCBI Taxonomy" id="39947"/>
    <lineage>
        <taxon>Eukaryota</taxon>
        <taxon>Viridiplantae</taxon>
        <taxon>Streptophyta</taxon>
        <taxon>Embryophyta</taxon>
        <taxon>Tracheophyta</taxon>
        <taxon>Spermatophyta</taxon>
        <taxon>Magnoliopsida</taxon>
        <taxon>Liliopsida</taxon>
        <taxon>Poales</taxon>
        <taxon>Poaceae</taxon>
        <taxon>BOP clade</taxon>
        <taxon>Oryzoideae</taxon>
        <taxon>Oryzeae</taxon>
        <taxon>Oryzinae</taxon>
        <taxon>Oryza</taxon>
        <taxon>Oryza sativa</taxon>
    </lineage>
</organism>
<dbReference type="EMBL" id="AP005825">
    <property type="protein sequence ID" value="BAD08076.1"/>
    <property type="molecule type" value="Genomic_DNA"/>
</dbReference>
<evidence type="ECO:0000313" key="2">
    <source>
        <dbReference type="Proteomes" id="UP000000763"/>
    </source>
</evidence>
<accession>Q6YVI9</accession>
<proteinExistence type="predicted"/>
<sequence>MTFLRRKLRKGVSKDIEQVTVIGITEPLPTTIWEGVTVRCGELESGGGGGGGGGGDRAVVARSVATTLDSRGRTARCATHR</sequence>